<dbReference type="PATRIC" id="fig|265546.4.peg.131"/>
<dbReference type="Proteomes" id="UP000032047">
    <property type="component" value="Unassembled WGS sequence"/>
</dbReference>
<sequence length="536" mass="62797">MEVIELSLPATNRLATEYIEGKFPVSEAFHSYSFEQRLRELQKRTYAREALADHLLTYHQKFQASRETIANIEKLRQRESVVVIGGQQAGLLTGPLYTIYKIISIIVLAKQQEKQLGVPVVPIFWVASEDHDISEINYVHIAEHGKVKKYVYPPLAKEKRMAAHIDIDADALKHWIDDVLKTYGETDVTNELRAYIHECITRSDTVTDFFVAIILTLFAKEGIVVVDAAHPQLRAIEREWFMTLAYEHKAITNALQTQQRHLAQLGYARAIDVSPLCAHLFYDDGQRRLLYYDDDKQHFYTKDGAYRFTPDELRQRIESEPQSFSNNVVTRPLMQEWLFPTLAFIAGPGEIAYWAELKRVFEHFHWHMPPIVPRLSFTLVERHIATDLADVRMTVEEALTKGTKEALDTWVRTNQPAPFDETFDEAKKQMAHIHKQLRQLGMQIDPHLEGVMLKNAERIETQIDYLQQLITRRMLQKHNVHVRKYERIELSLRPNNMPQERVWNITYYMNRYGLDFVSRLLHVDYRWNGMHKIVYL</sequence>
<gene>
    <name evidence="2" type="primary">bshC</name>
    <name evidence="5" type="ORF">JV16_00123</name>
</gene>
<dbReference type="InterPro" id="IPR055399">
    <property type="entry name" value="CC_BshC"/>
</dbReference>
<dbReference type="RefSeq" id="WP_021094866.1">
    <property type="nucleotide sequence ID" value="NZ_ANOC01000028.1"/>
</dbReference>
<evidence type="ECO:0000259" key="4">
    <source>
        <dbReference type="Pfam" id="PF24850"/>
    </source>
</evidence>
<dbReference type="EMBL" id="JXTG01000001">
    <property type="protein sequence ID" value="KIP22443.1"/>
    <property type="molecule type" value="Genomic_DNA"/>
</dbReference>
<dbReference type="HAMAP" id="MF_01867">
    <property type="entry name" value="BshC"/>
    <property type="match status" value="1"/>
</dbReference>
<comment type="function">
    <text evidence="2">Involved in bacillithiol (BSH) biosynthesis. May catalyze the last step of the pathway, the addition of cysteine to glucosamine malate (GlcN-Mal) to generate BSH.</text>
</comment>
<dbReference type="PIRSF" id="PIRSF012535">
    <property type="entry name" value="UCP012535"/>
    <property type="match status" value="1"/>
</dbReference>
<accession>A0A0D0HXL5</accession>
<evidence type="ECO:0000313" key="5">
    <source>
        <dbReference type="EMBL" id="KIP22443.1"/>
    </source>
</evidence>
<evidence type="ECO:0000256" key="2">
    <source>
        <dbReference type="HAMAP-Rule" id="MF_01867"/>
    </source>
</evidence>
<dbReference type="NCBIfam" id="TIGR03998">
    <property type="entry name" value="thiol_BshC"/>
    <property type="match status" value="1"/>
</dbReference>
<name>A0A0D0HXL5_9BACL</name>
<dbReference type="Pfam" id="PF10079">
    <property type="entry name" value="Rossmann-like_BshC"/>
    <property type="match status" value="1"/>
</dbReference>
<reference evidence="5 6" key="1">
    <citation type="submission" date="2015-01" db="EMBL/GenBank/DDBJ databases">
        <title>Genome sequence of Anoxybacillus ayderensis strain AB04.</title>
        <authorList>
            <person name="Belduz A.O."/>
            <person name="Canakci S."/>
            <person name="Chan K.-G."/>
            <person name="Kahar U.M."/>
            <person name="Yaakob A.S."/>
            <person name="Chan C.S."/>
            <person name="Goh K.M."/>
        </authorList>
    </citation>
    <scope>NUCLEOTIDE SEQUENCE [LARGE SCALE GENOMIC DNA]</scope>
    <source>
        <strain evidence="5 6">AB04</strain>
    </source>
</reference>
<dbReference type="InterPro" id="IPR055398">
    <property type="entry name" value="Rossmann-like_BshC"/>
</dbReference>
<evidence type="ECO:0000256" key="1">
    <source>
        <dbReference type="ARBA" id="ARBA00022598"/>
    </source>
</evidence>
<protein>
    <recommendedName>
        <fullName evidence="2">Putative cysteine ligase BshC</fullName>
        <ecNumber evidence="2">6.-.-.-</ecNumber>
    </recommendedName>
</protein>
<feature type="domain" description="Bacillithiol biosynthesis BshC C-terminal coiled-coil" evidence="4">
    <location>
        <begin position="377"/>
        <end position="536"/>
    </location>
</feature>
<proteinExistence type="inferred from homology"/>
<comment type="caution">
    <text evidence="5">The sequence shown here is derived from an EMBL/GenBank/DDBJ whole genome shotgun (WGS) entry which is preliminary data.</text>
</comment>
<dbReference type="GO" id="GO:0016874">
    <property type="term" value="F:ligase activity"/>
    <property type="evidence" value="ECO:0007669"/>
    <property type="project" value="UniProtKB-UniRule"/>
</dbReference>
<dbReference type="Pfam" id="PF24850">
    <property type="entry name" value="CC_BshC"/>
    <property type="match status" value="1"/>
</dbReference>
<keyword evidence="1 2" id="KW-0436">Ligase</keyword>
<organism evidence="5 6">
    <name type="scientific">Anoxybacillus ayderensis</name>
    <dbReference type="NCBI Taxonomy" id="265546"/>
    <lineage>
        <taxon>Bacteria</taxon>
        <taxon>Bacillati</taxon>
        <taxon>Bacillota</taxon>
        <taxon>Bacilli</taxon>
        <taxon>Bacillales</taxon>
        <taxon>Anoxybacillaceae</taxon>
        <taxon>Anoxybacillus</taxon>
    </lineage>
</organism>
<dbReference type="InterPro" id="IPR011199">
    <property type="entry name" value="Bacillithiol_biosynth_BshC"/>
</dbReference>
<keyword evidence="6" id="KW-1185">Reference proteome</keyword>
<comment type="similarity">
    <text evidence="2">Belongs to the BshC family.</text>
</comment>
<evidence type="ECO:0000259" key="3">
    <source>
        <dbReference type="Pfam" id="PF10079"/>
    </source>
</evidence>
<dbReference type="EC" id="6.-.-.-" evidence="2"/>
<evidence type="ECO:0000313" key="6">
    <source>
        <dbReference type="Proteomes" id="UP000032047"/>
    </source>
</evidence>
<dbReference type="AlphaFoldDB" id="A0A0D0HXL5"/>
<feature type="domain" description="Bacillithiol biosynthesis BshC N-terminal Rossmann-like" evidence="3">
    <location>
        <begin position="1"/>
        <end position="375"/>
    </location>
</feature>